<feature type="transmembrane region" description="Helical" evidence="7">
    <location>
        <begin position="17"/>
        <end position="38"/>
    </location>
</feature>
<evidence type="ECO:0000256" key="5">
    <source>
        <dbReference type="ARBA" id="ARBA00022989"/>
    </source>
</evidence>
<evidence type="ECO:0000313" key="8">
    <source>
        <dbReference type="EMBL" id="MBB6120076.1"/>
    </source>
</evidence>
<evidence type="ECO:0000256" key="2">
    <source>
        <dbReference type="ARBA" id="ARBA00022448"/>
    </source>
</evidence>
<feature type="transmembrane region" description="Helical" evidence="7">
    <location>
        <begin position="104"/>
        <end position="125"/>
    </location>
</feature>
<keyword evidence="9" id="KW-1185">Reference proteome</keyword>
<protein>
    <submittedName>
        <fullName evidence="8">MFS family permease</fullName>
    </submittedName>
</protein>
<feature type="transmembrane region" description="Helical" evidence="7">
    <location>
        <begin position="50"/>
        <end position="68"/>
    </location>
</feature>
<evidence type="ECO:0000256" key="1">
    <source>
        <dbReference type="ARBA" id="ARBA00004651"/>
    </source>
</evidence>
<dbReference type="Proteomes" id="UP000536604">
    <property type="component" value="Unassembled WGS sequence"/>
</dbReference>
<feature type="transmembrane region" description="Helical" evidence="7">
    <location>
        <begin position="170"/>
        <end position="194"/>
    </location>
</feature>
<accession>A0A841IS41</accession>
<dbReference type="PANTHER" id="PTHR23517:SF2">
    <property type="entry name" value="MULTIDRUG RESISTANCE PROTEIN MDTH"/>
    <property type="match status" value="1"/>
</dbReference>
<keyword evidence="6 7" id="KW-0472">Membrane</keyword>
<comment type="subcellular location">
    <subcellularLocation>
        <location evidence="1">Cell membrane</location>
        <topology evidence="1">Multi-pass membrane protein</topology>
    </subcellularLocation>
</comment>
<feature type="transmembrane region" description="Helical" evidence="7">
    <location>
        <begin position="277"/>
        <end position="299"/>
    </location>
</feature>
<comment type="caution">
    <text evidence="8">The sequence shown here is derived from an EMBL/GenBank/DDBJ whole genome shotgun (WGS) entry which is preliminary data.</text>
</comment>
<dbReference type="AlphaFoldDB" id="A0A841IS41"/>
<feature type="transmembrane region" description="Helical" evidence="7">
    <location>
        <begin position="375"/>
        <end position="396"/>
    </location>
</feature>
<dbReference type="RefSeq" id="WP_184290748.1">
    <property type="nucleotide sequence ID" value="NZ_JACHJO010000005.1"/>
</dbReference>
<keyword evidence="4 7" id="KW-0812">Transmembrane</keyword>
<feature type="transmembrane region" description="Helical" evidence="7">
    <location>
        <begin position="246"/>
        <end position="265"/>
    </location>
</feature>
<feature type="transmembrane region" description="Helical" evidence="7">
    <location>
        <begin position="215"/>
        <end position="240"/>
    </location>
</feature>
<dbReference type="InterPro" id="IPR036259">
    <property type="entry name" value="MFS_trans_sf"/>
</dbReference>
<reference evidence="8 9" key="1">
    <citation type="submission" date="2020-08" db="EMBL/GenBank/DDBJ databases">
        <title>Genomic Encyclopedia of Type Strains, Phase III (KMG-III): the genomes of soil and plant-associated and newly described type strains.</title>
        <authorList>
            <person name="Whitman W."/>
        </authorList>
    </citation>
    <scope>NUCLEOTIDE SEQUENCE [LARGE SCALE GENOMIC DNA]</scope>
    <source>
        <strain evidence="8 9">CECT 8712</strain>
    </source>
</reference>
<dbReference type="Gene3D" id="1.20.1250.20">
    <property type="entry name" value="MFS general substrate transporter like domains"/>
    <property type="match status" value="1"/>
</dbReference>
<evidence type="ECO:0000256" key="6">
    <source>
        <dbReference type="ARBA" id="ARBA00023136"/>
    </source>
</evidence>
<gene>
    <name evidence="8" type="ORF">FHS13_002027</name>
</gene>
<feature type="transmembrane region" description="Helical" evidence="7">
    <location>
        <begin position="80"/>
        <end position="98"/>
    </location>
</feature>
<dbReference type="SUPFAM" id="SSF103473">
    <property type="entry name" value="MFS general substrate transporter"/>
    <property type="match status" value="1"/>
</dbReference>
<keyword evidence="2" id="KW-0813">Transport</keyword>
<evidence type="ECO:0000256" key="7">
    <source>
        <dbReference type="SAM" id="Phobius"/>
    </source>
</evidence>
<dbReference type="GO" id="GO:0022857">
    <property type="term" value="F:transmembrane transporter activity"/>
    <property type="evidence" value="ECO:0007669"/>
    <property type="project" value="InterPro"/>
</dbReference>
<sequence>MTAETLRSRVPSTVRRVYTAQLVGAVVDGSVLATSALYFSSRVGLAAEEIGLVMAAASMCALALSAPMGALADAVGLRRAAVAHTLLVCGALLGYLAADGLGPYAAATVVLVVAQAGLGAVRQALVAAQVAPGARVRARSHMHMLLNAGIGAGTVAGALVLAYGEESAFLLLYTAGAGTVFACAVLLAGLPRGLDSARGPQGRAGAAVALRDRRLVAVTALACLLQLYMPVLSVILPLWLSTRTGAPLWVSAACLGLNTVLVLSLQGPWSARVTTHAAAACSAAVAGAALLASCALLAASSLGGAAAAAATALAAVALLTVGEVAAGPPAWHLALREAPSHLQGRYQAVFGMAGSLARITGSALVLPLILAAGTLGWVLLGAVMAAAGAGTAALALRRGAGERTGSSADGSRAG</sequence>
<dbReference type="InterPro" id="IPR011701">
    <property type="entry name" value="MFS"/>
</dbReference>
<feature type="transmembrane region" description="Helical" evidence="7">
    <location>
        <begin position="305"/>
        <end position="327"/>
    </location>
</feature>
<dbReference type="EMBL" id="JACHJO010000005">
    <property type="protein sequence ID" value="MBB6120076.1"/>
    <property type="molecule type" value="Genomic_DNA"/>
</dbReference>
<dbReference type="InterPro" id="IPR050171">
    <property type="entry name" value="MFS_Transporters"/>
</dbReference>
<name>A0A841IS41_9ACTN</name>
<keyword evidence="3" id="KW-1003">Cell membrane</keyword>
<dbReference type="GO" id="GO:0005886">
    <property type="term" value="C:plasma membrane"/>
    <property type="evidence" value="ECO:0007669"/>
    <property type="project" value="UniProtKB-SubCell"/>
</dbReference>
<evidence type="ECO:0000313" key="9">
    <source>
        <dbReference type="Proteomes" id="UP000536604"/>
    </source>
</evidence>
<feature type="transmembrane region" description="Helical" evidence="7">
    <location>
        <begin position="348"/>
        <end position="369"/>
    </location>
</feature>
<dbReference type="PANTHER" id="PTHR23517">
    <property type="entry name" value="RESISTANCE PROTEIN MDTM, PUTATIVE-RELATED-RELATED"/>
    <property type="match status" value="1"/>
</dbReference>
<dbReference type="Pfam" id="PF07690">
    <property type="entry name" value="MFS_1"/>
    <property type="match status" value="1"/>
</dbReference>
<keyword evidence="5 7" id="KW-1133">Transmembrane helix</keyword>
<evidence type="ECO:0000256" key="4">
    <source>
        <dbReference type="ARBA" id="ARBA00022692"/>
    </source>
</evidence>
<evidence type="ECO:0000256" key="3">
    <source>
        <dbReference type="ARBA" id="ARBA00022475"/>
    </source>
</evidence>
<feature type="transmembrane region" description="Helical" evidence="7">
    <location>
        <begin position="145"/>
        <end position="164"/>
    </location>
</feature>
<organism evidence="8 9">
    <name type="scientific">Nocardiopsis algeriensis</name>
    <dbReference type="NCBI Taxonomy" id="1478215"/>
    <lineage>
        <taxon>Bacteria</taxon>
        <taxon>Bacillati</taxon>
        <taxon>Actinomycetota</taxon>
        <taxon>Actinomycetes</taxon>
        <taxon>Streptosporangiales</taxon>
        <taxon>Nocardiopsidaceae</taxon>
        <taxon>Nocardiopsis</taxon>
    </lineage>
</organism>
<proteinExistence type="predicted"/>